<name>A0AAN1GRD8_9RHOB</name>
<protein>
    <submittedName>
        <fullName evidence="1">Uncharacterized protein</fullName>
    </submittedName>
</protein>
<proteinExistence type="predicted"/>
<dbReference type="Proteomes" id="UP000218606">
    <property type="component" value="Chromosome"/>
</dbReference>
<reference evidence="1 2" key="1">
    <citation type="journal article" date="2017" name="Front. Microbiol.">
        <title>Phaeobacter piscinae sp. nov., a species of the Roseobacter group and potential aquaculture probiont.</title>
        <authorList>
            <person name="Sonnenschein E.C."/>
            <person name="Phippen C.B.W."/>
            <person name="Nielsen K.F."/>
            <person name="Mateiu R.V."/>
            <person name="Melchiorsen J."/>
            <person name="Gram L."/>
            <person name="Overmann J."/>
            <person name="Freese H.M."/>
        </authorList>
    </citation>
    <scope>NUCLEOTIDE SEQUENCE [LARGE SCALE GENOMIC DNA]</scope>
    <source>
        <strain evidence="1 2">P13</strain>
    </source>
</reference>
<dbReference type="AlphaFoldDB" id="A0AAN1GRD8"/>
<gene>
    <name evidence="1" type="ORF">PhaeoP13_01617</name>
</gene>
<dbReference type="EMBL" id="CP010767">
    <property type="protein sequence ID" value="ATG43554.1"/>
    <property type="molecule type" value="Genomic_DNA"/>
</dbReference>
<evidence type="ECO:0000313" key="1">
    <source>
        <dbReference type="EMBL" id="ATG43554.1"/>
    </source>
</evidence>
<sequence>MLSAISKAADLAPMDVKQLYGFLHFRLHSAKQAQARSGWFGGRLFNKFSGESSDYVPLSGTQMTQAFLAAGIEPPEFIVASGNYELRLDYAQKAYDALKEMAETDNAQ</sequence>
<organism evidence="1 2">
    <name type="scientific">Phaeobacter piscinae</name>
    <dbReference type="NCBI Taxonomy" id="1580596"/>
    <lineage>
        <taxon>Bacteria</taxon>
        <taxon>Pseudomonadati</taxon>
        <taxon>Pseudomonadota</taxon>
        <taxon>Alphaproteobacteria</taxon>
        <taxon>Rhodobacterales</taxon>
        <taxon>Roseobacteraceae</taxon>
        <taxon>Phaeobacter</taxon>
    </lineage>
</organism>
<evidence type="ECO:0000313" key="2">
    <source>
        <dbReference type="Proteomes" id="UP000218606"/>
    </source>
</evidence>
<accession>A0AAN1GRD8</accession>